<evidence type="ECO:0000256" key="3">
    <source>
        <dbReference type="ARBA" id="ARBA00022989"/>
    </source>
</evidence>
<sequence length="190" mass="21194">MNALDAVLIIIIALFTIRGIFRGLITELIVLISLIAGFVLAFQFADSGIHILQKYFPLLPQQAARVISFIVIFVAVNVVLRLLGRLLNKFASFVYLQSLNRIAGGVFALLKSVLIISIVFIILESIPFSAAIQKMIQVDKSVLYYPVRDFGLWLYQAIMAVLPGDLSVTDKILNMMKQADADKLKFLQPH</sequence>
<name>A0A7V5PMF3_CALAY</name>
<dbReference type="InterPro" id="IPR003825">
    <property type="entry name" value="Colicin-V_CvpA"/>
</dbReference>
<keyword evidence="3 5" id="KW-1133">Transmembrane helix</keyword>
<keyword evidence="4 5" id="KW-0472">Membrane</keyword>
<evidence type="ECO:0000256" key="1">
    <source>
        <dbReference type="ARBA" id="ARBA00004141"/>
    </source>
</evidence>
<comment type="subcellular location">
    <subcellularLocation>
        <location evidence="1">Membrane</location>
        <topology evidence="1">Multi-pass membrane protein</topology>
    </subcellularLocation>
</comment>
<dbReference type="Pfam" id="PF02674">
    <property type="entry name" value="Colicin_V"/>
    <property type="match status" value="1"/>
</dbReference>
<comment type="caution">
    <text evidence="6">The sequence shown here is derived from an EMBL/GenBank/DDBJ whole genome shotgun (WGS) entry which is preliminary data.</text>
</comment>
<feature type="transmembrane region" description="Helical" evidence="5">
    <location>
        <begin position="28"/>
        <end position="45"/>
    </location>
</feature>
<dbReference type="PANTHER" id="PTHR37306:SF1">
    <property type="entry name" value="COLICIN V PRODUCTION PROTEIN"/>
    <property type="match status" value="1"/>
</dbReference>
<dbReference type="EMBL" id="DROD01000038">
    <property type="protein sequence ID" value="HHJ51668.1"/>
    <property type="molecule type" value="Genomic_DNA"/>
</dbReference>
<evidence type="ECO:0000313" key="6">
    <source>
        <dbReference type="EMBL" id="HHJ51668.1"/>
    </source>
</evidence>
<dbReference type="Proteomes" id="UP000886124">
    <property type="component" value="Unassembled WGS sequence"/>
</dbReference>
<accession>A0A7V5PMF3</accession>
<evidence type="ECO:0000256" key="2">
    <source>
        <dbReference type="ARBA" id="ARBA00022692"/>
    </source>
</evidence>
<feature type="transmembrane region" description="Helical" evidence="5">
    <location>
        <begin position="105"/>
        <end position="130"/>
    </location>
</feature>
<gene>
    <name evidence="6" type="ORF">ENJ89_00610</name>
</gene>
<proteinExistence type="predicted"/>
<dbReference type="AlphaFoldDB" id="A0A7V5PMF3"/>
<reference evidence="6" key="1">
    <citation type="journal article" date="2020" name="mSystems">
        <title>Genome- and Community-Level Interaction Insights into Carbon Utilization and Element Cycling Functions of Hydrothermarchaeota in Hydrothermal Sediment.</title>
        <authorList>
            <person name="Zhou Z."/>
            <person name="Liu Y."/>
            <person name="Xu W."/>
            <person name="Pan J."/>
            <person name="Luo Z.H."/>
            <person name="Li M."/>
        </authorList>
    </citation>
    <scope>NUCLEOTIDE SEQUENCE [LARGE SCALE GENOMIC DNA]</scope>
    <source>
        <strain evidence="6">HyVt-527</strain>
    </source>
</reference>
<dbReference type="PANTHER" id="PTHR37306">
    <property type="entry name" value="COLICIN V PRODUCTION PROTEIN"/>
    <property type="match status" value="1"/>
</dbReference>
<evidence type="ECO:0000256" key="5">
    <source>
        <dbReference type="SAM" id="Phobius"/>
    </source>
</evidence>
<dbReference type="GO" id="GO:0009403">
    <property type="term" value="P:toxin biosynthetic process"/>
    <property type="evidence" value="ECO:0007669"/>
    <property type="project" value="InterPro"/>
</dbReference>
<dbReference type="GO" id="GO:0016020">
    <property type="term" value="C:membrane"/>
    <property type="evidence" value="ECO:0007669"/>
    <property type="project" value="UniProtKB-SubCell"/>
</dbReference>
<evidence type="ECO:0000256" key="4">
    <source>
        <dbReference type="ARBA" id="ARBA00023136"/>
    </source>
</evidence>
<protein>
    <submittedName>
        <fullName evidence="6">CvpA family protein</fullName>
    </submittedName>
</protein>
<feature type="transmembrane region" description="Helical" evidence="5">
    <location>
        <begin position="65"/>
        <end position="84"/>
    </location>
</feature>
<organism evidence="6">
    <name type="scientific">Caldithrix abyssi</name>
    <dbReference type="NCBI Taxonomy" id="187145"/>
    <lineage>
        <taxon>Bacteria</taxon>
        <taxon>Pseudomonadati</taxon>
        <taxon>Calditrichota</taxon>
        <taxon>Calditrichia</taxon>
        <taxon>Calditrichales</taxon>
        <taxon>Calditrichaceae</taxon>
        <taxon>Caldithrix</taxon>
    </lineage>
</organism>
<keyword evidence="2 5" id="KW-0812">Transmembrane</keyword>